<dbReference type="Pfam" id="PF04026">
    <property type="entry name" value="SpoVG"/>
    <property type="match status" value="1"/>
</dbReference>
<comment type="function">
    <text evidence="4">Could be involved in septation.</text>
</comment>
<gene>
    <name evidence="4 5" type="primary">spoVG</name>
    <name evidence="5" type="ORF">ERS852471_01410</name>
</gene>
<keyword evidence="1 4" id="KW-0132">Cell division</keyword>
<dbReference type="AlphaFoldDB" id="A0A174EHF5"/>
<dbReference type="OrthoDB" id="9796286at2"/>
<dbReference type="SUPFAM" id="SSF160537">
    <property type="entry name" value="SpoVG-like"/>
    <property type="match status" value="1"/>
</dbReference>
<sequence length="93" mass="10468">MTITDVRIRKIATEGKMKAIVSVTFDNEFVVHDIKVIEGQNGLFIAMPSRKTPDGEFKDIAHPINTDTREKMQSSILAAYEEAMQEDVNVVNE</sequence>
<dbReference type="RefSeq" id="WP_055265069.1">
    <property type="nucleotide sequence ID" value="NZ_CABIXQ010000008.1"/>
</dbReference>
<dbReference type="Proteomes" id="UP000095594">
    <property type="component" value="Unassembled WGS sequence"/>
</dbReference>
<accession>A0A174EHF5</accession>
<organism evidence="5 6">
    <name type="scientific">Clostridium disporicum</name>
    <dbReference type="NCBI Taxonomy" id="84024"/>
    <lineage>
        <taxon>Bacteria</taxon>
        <taxon>Bacillati</taxon>
        <taxon>Bacillota</taxon>
        <taxon>Clostridia</taxon>
        <taxon>Eubacteriales</taxon>
        <taxon>Clostridiaceae</taxon>
        <taxon>Clostridium</taxon>
    </lineage>
</organism>
<keyword evidence="2 4" id="KW-0717">Septation</keyword>
<dbReference type="PANTHER" id="PTHR38429">
    <property type="entry name" value="SEPTATION PROTEIN SPOVG-RELATED"/>
    <property type="match status" value="1"/>
</dbReference>
<evidence type="ECO:0000256" key="3">
    <source>
        <dbReference type="ARBA" id="ARBA00023306"/>
    </source>
</evidence>
<keyword evidence="3 4" id="KW-0131">Cell cycle</keyword>
<dbReference type="GO" id="GO:0030435">
    <property type="term" value="P:sporulation resulting in formation of a cellular spore"/>
    <property type="evidence" value="ECO:0007669"/>
    <property type="project" value="InterPro"/>
</dbReference>
<dbReference type="GO" id="GO:0000917">
    <property type="term" value="P:division septum assembly"/>
    <property type="evidence" value="ECO:0007669"/>
    <property type="project" value="UniProtKB-KW"/>
</dbReference>
<evidence type="ECO:0000256" key="4">
    <source>
        <dbReference type="HAMAP-Rule" id="MF_00819"/>
    </source>
</evidence>
<reference evidence="5 6" key="1">
    <citation type="submission" date="2015-09" db="EMBL/GenBank/DDBJ databases">
        <authorList>
            <consortium name="Pathogen Informatics"/>
        </authorList>
    </citation>
    <scope>NUCLEOTIDE SEQUENCE [LARGE SCALE GENOMIC DNA]</scope>
    <source>
        <strain evidence="5 6">2789STDY5834856</strain>
    </source>
</reference>
<dbReference type="Gene3D" id="3.30.1120.40">
    <property type="entry name" value="Stage V sporulation protein G"/>
    <property type="match status" value="1"/>
</dbReference>
<dbReference type="InterPro" id="IPR007170">
    <property type="entry name" value="SpoVG"/>
</dbReference>
<dbReference type="HAMAP" id="MF_00819">
    <property type="entry name" value="SpoVG"/>
    <property type="match status" value="1"/>
</dbReference>
<dbReference type="EMBL" id="CYZX01000008">
    <property type="protein sequence ID" value="CUO35390.1"/>
    <property type="molecule type" value="Genomic_DNA"/>
</dbReference>
<dbReference type="InterPro" id="IPR036751">
    <property type="entry name" value="SpoVG_sf"/>
</dbReference>
<evidence type="ECO:0000313" key="5">
    <source>
        <dbReference type="EMBL" id="CUO35390.1"/>
    </source>
</evidence>
<evidence type="ECO:0000256" key="2">
    <source>
        <dbReference type="ARBA" id="ARBA00023210"/>
    </source>
</evidence>
<dbReference type="PANTHER" id="PTHR38429:SF1">
    <property type="entry name" value="SEPTATION PROTEIN SPOVG-RELATED"/>
    <property type="match status" value="1"/>
</dbReference>
<protein>
    <recommendedName>
        <fullName evidence="4">Putative septation protein SpoVG</fullName>
    </recommendedName>
</protein>
<proteinExistence type="inferred from homology"/>
<evidence type="ECO:0000256" key="1">
    <source>
        <dbReference type="ARBA" id="ARBA00022618"/>
    </source>
</evidence>
<evidence type="ECO:0000313" key="6">
    <source>
        <dbReference type="Proteomes" id="UP000095594"/>
    </source>
</evidence>
<name>A0A174EHF5_9CLOT</name>
<comment type="similarity">
    <text evidence="4">Belongs to the SpoVG family.</text>
</comment>
<dbReference type="NCBIfam" id="NF009749">
    <property type="entry name" value="PRK13259.1"/>
    <property type="match status" value="1"/>
</dbReference>